<proteinExistence type="inferred from homology"/>
<dbReference type="AlphaFoldDB" id="A0A6C0BDL2"/>
<accession>A0A6C0BDL2</accession>
<evidence type="ECO:0000256" key="4">
    <source>
        <dbReference type="ARBA" id="ARBA00023204"/>
    </source>
</evidence>
<dbReference type="EMBL" id="MN739120">
    <property type="protein sequence ID" value="QHS89894.1"/>
    <property type="molecule type" value="Genomic_DNA"/>
</dbReference>
<dbReference type="GO" id="GO:0005634">
    <property type="term" value="C:nucleus"/>
    <property type="evidence" value="ECO:0007669"/>
    <property type="project" value="TreeGrafter"/>
</dbReference>
<dbReference type="InterPro" id="IPR002043">
    <property type="entry name" value="UDG_fam1"/>
</dbReference>
<dbReference type="Pfam" id="PF03167">
    <property type="entry name" value="UDG"/>
    <property type="match status" value="1"/>
</dbReference>
<dbReference type="GO" id="GO:0097510">
    <property type="term" value="P:base-excision repair, AP site formation via deaminated base removal"/>
    <property type="evidence" value="ECO:0007669"/>
    <property type="project" value="TreeGrafter"/>
</dbReference>
<dbReference type="CDD" id="cd10027">
    <property type="entry name" value="UDG-F1-like"/>
    <property type="match status" value="1"/>
</dbReference>
<keyword evidence="4" id="KW-0234">DNA repair</keyword>
<evidence type="ECO:0000256" key="1">
    <source>
        <dbReference type="ARBA" id="ARBA00008184"/>
    </source>
</evidence>
<dbReference type="GO" id="GO:0004844">
    <property type="term" value="F:uracil DNA N-glycosylase activity"/>
    <property type="evidence" value="ECO:0007669"/>
    <property type="project" value="InterPro"/>
</dbReference>
<keyword evidence="2" id="KW-0227">DNA damage</keyword>
<dbReference type="GO" id="GO:0005739">
    <property type="term" value="C:mitochondrion"/>
    <property type="evidence" value="ECO:0007669"/>
    <property type="project" value="TreeGrafter"/>
</dbReference>
<dbReference type="Gene3D" id="3.40.470.10">
    <property type="entry name" value="Uracil-DNA glycosylase-like domain"/>
    <property type="match status" value="1"/>
</dbReference>
<evidence type="ECO:0000259" key="5">
    <source>
        <dbReference type="SMART" id="SM00986"/>
    </source>
</evidence>
<name>A0A6C0BDL2_9ZZZZ</name>
<dbReference type="PANTHER" id="PTHR11264">
    <property type="entry name" value="URACIL-DNA GLYCOSYLASE"/>
    <property type="match status" value="1"/>
</dbReference>
<dbReference type="SMART" id="SM00986">
    <property type="entry name" value="UDG"/>
    <property type="match status" value="1"/>
</dbReference>
<dbReference type="PANTHER" id="PTHR11264:SF0">
    <property type="entry name" value="URACIL-DNA GLYCOSYLASE"/>
    <property type="match status" value="1"/>
</dbReference>
<protein>
    <recommendedName>
        <fullName evidence="5">Uracil-DNA glycosylase-like domain-containing protein</fullName>
    </recommendedName>
</protein>
<sequence length="450" mass="52349">MSDIQEEAKKSEFQIPMLMTKYKTFKEYESTLPPLVTSLENIMQNLNISNMGLNICKPSAELFSISNRIPYDINNFICPKGWENILNTPEARSELARVFSKLQTKVGFGETIFPKEELIFRAFNECPLHKLKVVIIGQDPYHKIDSKLGVEMASGLAFSGIFDGEKPSSMIKIFKELERTFPEIQLEHYDLTSWARQGVLLLNTALTVRMGQANSHGKEKIWKYYIEYVIKRISEDYPGVVFLLWGSHAKELRDRSDPVISPKAIVLKCGHPSGINTSKNPESMFDNNGHFSSIWYYINSKNIEILKKNELLQRNGNQLIPYIDQINWSLTRDSYYRMKQEENEIYQAIPPESLTTGTHISNVNINQQLTNDNQQIQSNHHVETQKIGYTEEQIQQLMSQGYTRKQIEDYQNECINRYYQDIQKNQTQNTTALYLQHQQKEQKEYNPAWM</sequence>
<feature type="domain" description="Uracil-DNA glycosylase-like" evidence="5">
    <location>
        <begin position="124"/>
        <end position="298"/>
    </location>
</feature>
<dbReference type="SMART" id="SM00987">
    <property type="entry name" value="UreE_C"/>
    <property type="match status" value="1"/>
</dbReference>
<evidence type="ECO:0000256" key="2">
    <source>
        <dbReference type="ARBA" id="ARBA00022763"/>
    </source>
</evidence>
<comment type="similarity">
    <text evidence="1">Belongs to the uracil-DNA glycosylase (UDG) superfamily. UNG family.</text>
</comment>
<reference evidence="6" key="1">
    <citation type="journal article" date="2020" name="Nature">
        <title>Giant virus diversity and host interactions through global metagenomics.</title>
        <authorList>
            <person name="Schulz F."/>
            <person name="Roux S."/>
            <person name="Paez-Espino D."/>
            <person name="Jungbluth S."/>
            <person name="Walsh D.A."/>
            <person name="Denef V.J."/>
            <person name="McMahon K.D."/>
            <person name="Konstantinidis K.T."/>
            <person name="Eloe-Fadrosh E.A."/>
            <person name="Kyrpides N.C."/>
            <person name="Woyke T."/>
        </authorList>
    </citation>
    <scope>NUCLEOTIDE SEQUENCE</scope>
    <source>
        <strain evidence="6">GVMAG-M-3300010160-4</strain>
    </source>
</reference>
<dbReference type="SUPFAM" id="SSF52141">
    <property type="entry name" value="Uracil-DNA glycosylase-like"/>
    <property type="match status" value="1"/>
</dbReference>
<dbReference type="InterPro" id="IPR018085">
    <property type="entry name" value="Ura-DNA_Glyclase_AS"/>
</dbReference>
<organism evidence="6">
    <name type="scientific">viral metagenome</name>
    <dbReference type="NCBI Taxonomy" id="1070528"/>
    <lineage>
        <taxon>unclassified sequences</taxon>
        <taxon>metagenomes</taxon>
        <taxon>organismal metagenomes</taxon>
    </lineage>
</organism>
<evidence type="ECO:0000313" key="6">
    <source>
        <dbReference type="EMBL" id="QHS89894.1"/>
    </source>
</evidence>
<dbReference type="InterPro" id="IPR005122">
    <property type="entry name" value="Uracil-DNA_glycosylase-like"/>
</dbReference>
<dbReference type="NCBIfam" id="NF003592">
    <property type="entry name" value="PRK05254.1-5"/>
    <property type="match status" value="1"/>
</dbReference>
<dbReference type="PROSITE" id="PS00130">
    <property type="entry name" value="U_DNA_GLYCOSYLASE"/>
    <property type="match status" value="1"/>
</dbReference>
<dbReference type="InterPro" id="IPR036895">
    <property type="entry name" value="Uracil-DNA_glycosylase-like_sf"/>
</dbReference>
<keyword evidence="3" id="KW-0378">Hydrolase</keyword>
<evidence type="ECO:0000256" key="3">
    <source>
        <dbReference type="ARBA" id="ARBA00022801"/>
    </source>
</evidence>